<evidence type="ECO:0000256" key="2">
    <source>
        <dbReference type="SAM" id="SignalP"/>
    </source>
</evidence>
<dbReference type="Proteomes" id="UP000622707">
    <property type="component" value="Unassembled WGS sequence"/>
</dbReference>
<evidence type="ECO:0000313" key="3">
    <source>
        <dbReference type="EMBL" id="MBL0426599.1"/>
    </source>
</evidence>
<proteinExistence type="predicted"/>
<dbReference type="PROSITE" id="PS51257">
    <property type="entry name" value="PROKAR_LIPOPROTEIN"/>
    <property type="match status" value="1"/>
</dbReference>
<name>A0ABS1JQR4_9BURK</name>
<organism evidence="3 4">
    <name type="scientific">Ramlibacter alkalitolerans</name>
    <dbReference type="NCBI Taxonomy" id="2039631"/>
    <lineage>
        <taxon>Bacteria</taxon>
        <taxon>Pseudomonadati</taxon>
        <taxon>Pseudomonadota</taxon>
        <taxon>Betaproteobacteria</taxon>
        <taxon>Burkholderiales</taxon>
        <taxon>Comamonadaceae</taxon>
        <taxon>Ramlibacter</taxon>
    </lineage>
</organism>
<sequence>MRRIVACAVVLAMLAGCANAPYRGSGSTWEPVVDVRPHQQAQYSTDLFECQQHANKVMSAGQAAVAGAIGGAIVGALLGAAAGGNGRFNGRMASVGGVAGGLGSAAEAEGGQRGIISRCLSGRGYSVLN</sequence>
<feature type="transmembrane region" description="Helical" evidence="1">
    <location>
        <begin position="63"/>
        <end position="82"/>
    </location>
</feature>
<comment type="caution">
    <text evidence="3">The sequence shown here is derived from an EMBL/GenBank/DDBJ whole genome shotgun (WGS) entry which is preliminary data.</text>
</comment>
<evidence type="ECO:0000313" key="4">
    <source>
        <dbReference type="Proteomes" id="UP000622707"/>
    </source>
</evidence>
<dbReference type="RefSeq" id="WP_201690799.1">
    <property type="nucleotide sequence ID" value="NZ_JAEQND010000008.1"/>
</dbReference>
<feature type="chain" id="PRO_5047367610" evidence="2">
    <location>
        <begin position="21"/>
        <end position="129"/>
    </location>
</feature>
<protein>
    <submittedName>
        <fullName evidence="3">Glycine zipper family protein</fullName>
    </submittedName>
</protein>
<keyword evidence="1" id="KW-0812">Transmembrane</keyword>
<accession>A0ABS1JQR4</accession>
<dbReference type="EMBL" id="JAEQND010000008">
    <property type="protein sequence ID" value="MBL0426599.1"/>
    <property type="molecule type" value="Genomic_DNA"/>
</dbReference>
<evidence type="ECO:0000256" key="1">
    <source>
        <dbReference type="SAM" id="Phobius"/>
    </source>
</evidence>
<keyword evidence="4" id="KW-1185">Reference proteome</keyword>
<gene>
    <name evidence="3" type="ORF">JI746_15900</name>
</gene>
<reference evidence="3 4" key="1">
    <citation type="journal article" date="2017" name="Int. J. Syst. Evol. Microbiol.">
        <title>Ramlibacter alkalitolerans sp. nov., alkali-tolerant bacterium isolated from soil of ginseng.</title>
        <authorList>
            <person name="Lee D.H."/>
            <person name="Cha C.J."/>
        </authorList>
    </citation>
    <scope>NUCLEOTIDE SEQUENCE [LARGE SCALE GENOMIC DNA]</scope>
    <source>
        <strain evidence="3 4">KACC 19305</strain>
    </source>
</reference>
<keyword evidence="1" id="KW-0472">Membrane</keyword>
<feature type="signal peptide" evidence="2">
    <location>
        <begin position="1"/>
        <end position="20"/>
    </location>
</feature>
<keyword evidence="1" id="KW-1133">Transmembrane helix</keyword>
<keyword evidence="2" id="KW-0732">Signal</keyword>